<dbReference type="EMBL" id="MSIE01000008">
    <property type="protein sequence ID" value="OLF18218.1"/>
    <property type="molecule type" value="Genomic_DNA"/>
</dbReference>
<accession>A0A1Q8CV35</accession>
<evidence type="ECO:0000256" key="1">
    <source>
        <dbReference type="SAM" id="MobiDB-lite"/>
    </source>
</evidence>
<organism evidence="2 3">
    <name type="scientific">Actinophytocola xanthii</name>
    <dbReference type="NCBI Taxonomy" id="1912961"/>
    <lineage>
        <taxon>Bacteria</taxon>
        <taxon>Bacillati</taxon>
        <taxon>Actinomycetota</taxon>
        <taxon>Actinomycetes</taxon>
        <taxon>Pseudonocardiales</taxon>
        <taxon>Pseudonocardiaceae</taxon>
    </lineage>
</organism>
<evidence type="ECO:0000313" key="2">
    <source>
        <dbReference type="EMBL" id="OLF18218.1"/>
    </source>
</evidence>
<dbReference type="STRING" id="1912961.BU204_06505"/>
<comment type="caution">
    <text evidence="2">The sequence shown here is derived from an EMBL/GenBank/DDBJ whole genome shotgun (WGS) entry which is preliminary data.</text>
</comment>
<proteinExistence type="predicted"/>
<gene>
    <name evidence="2" type="ORF">BU204_06505</name>
</gene>
<evidence type="ECO:0000313" key="3">
    <source>
        <dbReference type="Proteomes" id="UP000185596"/>
    </source>
</evidence>
<dbReference type="AlphaFoldDB" id="A0A1Q8CV35"/>
<feature type="region of interest" description="Disordered" evidence="1">
    <location>
        <begin position="113"/>
        <end position="132"/>
    </location>
</feature>
<protein>
    <submittedName>
        <fullName evidence="2">Uncharacterized protein</fullName>
    </submittedName>
</protein>
<sequence length="424" mass="42625">MPIDTKIDGDPESIRGAARWMRGTLSPGIHNCTTQIYAARTNSEADWLGEAGDKFRARMTSGGGKADTLAADADAAGQSMEVFADDLQTALTRMARAREIAAAGGLTLTSTQILDPGPAPADPGTLAPDASAEEAAAHRSAVQAQNAHARQVVAYDEAQTEASAARSILDFGKQVAQNMWADLTGKAAFQAADLGTGVAGALAAANASALRGQAQALAAYGETLAQRYVSVGAETRSADVARWLAQRGMGSTDDLAGGSNAGALRAMQAERLRISGQMYNNALSTEAAEAAAKRAGGVSRMLNPMLSRSAPVLRHVPVVGLAITAAGVGYDIHTGKPAGKAIVSGLAGFGASVAVGAAIGGPVGAVVGIGVGLVASGVADAAYDALPDSITKPFEQGVSAVGDAVGDGAEAVADGAKKVWDSIF</sequence>
<reference evidence="2 3" key="1">
    <citation type="submission" date="2016-12" db="EMBL/GenBank/DDBJ databases">
        <title>The draft genome sequence of Actinophytocola sp. 11-183.</title>
        <authorList>
            <person name="Wang W."/>
            <person name="Yuan L."/>
        </authorList>
    </citation>
    <scope>NUCLEOTIDE SEQUENCE [LARGE SCALE GENOMIC DNA]</scope>
    <source>
        <strain evidence="2 3">11-183</strain>
    </source>
</reference>
<dbReference type="RefSeq" id="WP_075124651.1">
    <property type="nucleotide sequence ID" value="NZ_MSIE01000008.1"/>
</dbReference>
<keyword evidence="3" id="KW-1185">Reference proteome</keyword>
<dbReference type="Proteomes" id="UP000185596">
    <property type="component" value="Unassembled WGS sequence"/>
</dbReference>
<name>A0A1Q8CV35_9PSEU</name>
<dbReference type="OrthoDB" id="3296722at2"/>